<evidence type="ECO:0000256" key="8">
    <source>
        <dbReference type="SAM" id="MobiDB-lite"/>
    </source>
</evidence>
<comment type="similarity">
    <text evidence="2">Belongs to the Caudal homeobox family.</text>
</comment>
<feature type="compositionally biased region" description="Polar residues" evidence="8">
    <location>
        <begin position="281"/>
        <end position="293"/>
    </location>
</feature>
<dbReference type="GeneID" id="106078038"/>
<evidence type="ECO:0000256" key="1">
    <source>
        <dbReference type="ARBA" id="ARBA00004123"/>
    </source>
</evidence>
<dbReference type="Pfam" id="PF00046">
    <property type="entry name" value="Homeodomain"/>
    <property type="match status" value="1"/>
</dbReference>
<feature type="compositionally biased region" description="Polar residues" evidence="8">
    <location>
        <begin position="397"/>
        <end position="408"/>
    </location>
</feature>
<dbReference type="InterPro" id="IPR009057">
    <property type="entry name" value="Homeodomain-like_sf"/>
</dbReference>
<dbReference type="PROSITE" id="PS50071">
    <property type="entry name" value="HOMEOBOX_2"/>
    <property type="match status" value="1"/>
</dbReference>
<dbReference type="GO" id="GO:0009887">
    <property type="term" value="P:animal organ morphogenesis"/>
    <property type="evidence" value="ECO:0007669"/>
    <property type="project" value="TreeGrafter"/>
</dbReference>
<dbReference type="CDD" id="cd00086">
    <property type="entry name" value="homeodomain"/>
    <property type="match status" value="1"/>
</dbReference>
<dbReference type="Gene3D" id="1.10.10.60">
    <property type="entry name" value="Homeodomain-like"/>
    <property type="match status" value="1"/>
</dbReference>
<dbReference type="FunFam" id="1.10.10.60:FF:000089">
    <property type="entry name" value="Caudal type homeobox 4"/>
    <property type="match status" value="1"/>
</dbReference>
<evidence type="ECO:0000259" key="9">
    <source>
        <dbReference type="PROSITE" id="PS50071"/>
    </source>
</evidence>
<feature type="compositionally biased region" description="Low complexity" evidence="8">
    <location>
        <begin position="409"/>
        <end position="421"/>
    </location>
</feature>
<dbReference type="GO" id="GO:0000977">
    <property type="term" value="F:RNA polymerase II transcription regulatory region sequence-specific DNA binding"/>
    <property type="evidence" value="ECO:0007669"/>
    <property type="project" value="TreeGrafter"/>
</dbReference>
<keyword evidence="10" id="KW-1185">Reference proteome</keyword>
<sequence length="421" mass="46553">MPEMASVCPSGSGTPPTVYGGRGPQGLGPPHGYYNHCGYPASSPHVQYSSEPYSPFQGSLNDQQPHQQHLVHPQQLHHQQQQQQPQSWGYGPGMGVINGRSSHGPLTDEWSQGYLLPGGSSTPNQGHYNYPYRTHTALDYGSPLPSVPESNHQVLDCSPSPEAPMSPGEHSVNGMGGANNQGAKSLRPPYEWMKPTTGLPQTGHSSFFSGKTRTKDKYRVVYSDHQRLELEKEFHFSKYITIRRKAEIAGQLGLSERQVKIWFQNRRAKERKQNKKRQEQSGELVTVSNSSMQDQQHSLHQVNSMDMHHHAIPFPKAEKDDDYSIKHEIPCHGPSLTPLTQQAPHLSIHQSSSLMTLQPALMSRTHGHPAMARYHDGVHRSCISPTPSSEELAYRMNNGTDSAGNSMNLSGSSDSGVLSSH</sequence>
<accession>A0A9W3B819</accession>
<reference evidence="11 12" key="1">
    <citation type="submission" date="2025-04" db="UniProtKB">
        <authorList>
            <consortium name="RefSeq"/>
        </authorList>
    </citation>
    <scope>IDENTIFICATION</scope>
</reference>
<dbReference type="SMART" id="SM00389">
    <property type="entry name" value="HOX"/>
    <property type="match status" value="1"/>
</dbReference>
<dbReference type="OMA" id="NAMSTHY"/>
<evidence type="ECO:0000256" key="2">
    <source>
        <dbReference type="ARBA" id="ARBA00010341"/>
    </source>
</evidence>
<feature type="compositionally biased region" description="Polar residues" evidence="8">
    <location>
        <begin position="45"/>
        <end position="62"/>
    </location>
</feature>
<evidence type="ECO:0000313" key="12">
    <source>
        <dbReference type="RefSeq" id="XP_055895597.1"/>
    </source>
</evidence>
<feature type="region of interest" description="Disordered" evidence="8">
    <location>
        <begin position="45"/>
        <end position="92"/>
    </location>
</feature>
<dbReference type="InterPro" id="IPR017970">
    <property type="entry name" value="Homeobox_CS"/>
</dbReference>
<keyword evidence="3 6" id="KW-0238">DNA-binding</keyword>
<keyword evidence="4 6" id="KW-0371">Homeobox</keyword>
<dbReference type="AlphaFoldDB" id="A0A9W3B819"/>
<keyword evidence="5 6" id="KW-0539">Nucleus</keyword>
<dbReference type="PANTHER" id="PTHR24332:SF9">
    <property type="entry name" value="HOMEOTIC PROTEIN CAUDAL"/>
    <property type="match status" value="1"/>
</dbReference>
<dbReference type="InterPro" id="IPR020479">
    <property type="entry name" value="HD_metazoa"/>
</dbReference>
<dbReference type="PANTHER" id="PTHR24332">
    <property type="entry name" value="HOMEOBOX PROTEIN CDX"/>
    <property type="match status" value="1"/>
</dbReference>
<dbReference type="GO" id="GO:0030154">
    <property type="term" value="P:cell differentiation"/>
    <property type="evidence" value="ECO:0007669"/>
    <property type="project" value="TreeGrafter"/>
</dbReference>
<dbReference type="RefSeq" id="XP_055895598.1">
    <property type="nucleotide sequence ID" value="XM_056039623.1"/>
</dbReference>
<comment type="subcellular location">
    <subcellularLocation>
        <location evidence="1 6 7">Nucleus</location>
    </subcellularLocation>
</comment>
<feature type="region of interest" description="Disordered" evidence="8">
    <location>
        <begin position="395"/>
        <end position="421"/>
    </location>
</feature>
<dbReference type="GO" id="GO:0000981">
    <property type="term" value="F:DNA-binding transcription factor activity, RNA polymerase II-specific"/>
    <property type="evidence" value="ECO:0007669"/>
    <property type="project" value="InterPro"/>
</dbReference>
<evidence type="ECO:0000313" key="10">
    <source>
        <dbReference type="Proteomes" id="UP001165740"/>
    </source>
</evidence>
<feature type="DNA-binding region" description="Homeobox" evidence="6">
    <location>
        <begin position="215"/>
        <end position="274"/>
    </location>
</feature>
<dbReference type="Proteomes" id="UP001165740">
    <property type="component" value="Chromosome 8"/>
</dbReference>
<dbReference type="RefSeq" id="XP_055895596.1">
    <property type="nucleotide sequence ID" value="XM_056039621.1"/>
</dbReference>
<evidence type="ECO:0000256" key="6">
    <source>
        <dbReference type="PROSITE-ProRule" id="PRU00108"/>
    </source>
</evidence>
<dbReference type="PRINTS" id="PR00024">
    <property type="entry name" value="HOMEOBOX"/>
</dbReference>
<organism evidence="10 13">
    <name type="scientific">Biomphalaria glabrata</name>
    <name type="common">Bloodfluke planorb</name>
    <name type="synonym">Freshwater snail</name>
    <dbReference type="NCBI Taxonomy" id="6526"/>
    <lineage>
        <taxon>Eukaryota</taxon>
        <taxon>Metazoa</taxon>
        <taxon>Spiralia</taxon>
        <taxon>Lophotrochozoa</taxon>
        <taxon>Mollusca</taxon>
        <taxon>Gastropoda</taxon>
        <taxon>Heterobranchia</taxon>
        <taxon>Euthyneura</taxon>
        <taxon>Panpulmonata</taxon>
        <taxon>Hygrophila</taxon>
        <taxon>Lymnaeoidea</taxon>
        <taxon>Planorbidae</taxon>
        <taxon>Biomphalaria</taxon>
    </lineage>
</organism>
<evidence type="ECO:0000256" key="4">
    <source>
        <dbReference type="ARBA" id="ARBA00023155"/>
    </source>
</evidence>
<feature type="compositionally biased region" description="Low complexity" evidence="8">
    <location>
        <begin position="63"/>
        <end position="86"/>
    </location>
</feature>
<evidence type="ECO:0000313" key="13">
    <source>
        <dbReference type="RefSeq" id="XP_055895598.1"/>
    </source>
</evidence>
<feature type="region of interest" description="Disordered" evidence="8">
    <location>
        <begin position="1"/>
        <end position="25"/>
    </location>
</feature>
<dbReference type="InterPro" id="IPR000047">
    <property type="entry name" value="HTH_motif"/>
</dbReference>
<evidence type="ECO:0000256" key="5">
    <source>
        <dbReference type="ARBA" id="ARBA00023242"/>
    </source>
</evidence>
<dbReference type="GO" id="GO:0009948">
    <property type="term" value="P:anterior/posterior axis specification"/>
    <property type="evidence" value="ECO:0007669"/>
    <property type="project" value="TreeGrafter"/>
</dbReference>
<evidence type="ECO:0000313" key="11">
    <source>
        <dbReference type="RefSeq" id="XP_055895596.1"/>
    </source>
</evidence>
<dbReference type="PROSITE" id="PS00027">
    <property type="entry name" value="HOMEOBOX_1"/>
    <property type="match status" value="1"/>
</dbReference>
<evidence type="ECO:0000256" key="7">
    <source>
        <dbReference type="RuleBase" id="RU000682"/>
    </source>
</evidence>
<evidence type="ECO:0000256" key="3">
    <source>
        <dbReference type="ARBA" id="ARBA00023125"/>
    </source>
</evidence>
<proteinExistence type="inferred from homology"/>
<gene>
    <name evidence="11 12 13" type="primary">LOC106078038</name>
</gene>
<dbReference type="OrthoDB" id="6159439at2759"/>
<dbReference type="SUPFAM" id="SSF46689">
    <property type="entry name" value="Homeodomain-like"/>
    <property type="match status" value="1"/>
</dbReference>
<dbReference type="PRINTS" id="PR00031">
    <property type="entry name" value="HTHREPRESSR"/>
</dbReference>
<protein>
    <submittedName>
        <fullName evidence="11 12">Homeotic protein caudal-like isoform X1</fullName>
    </submittedName>
</protein>
<dbReference type="InterPro" id="IPR047152">
    <property type="entry name" value="Caudal_homeobox"/>
</dbReference>
<dbReference type="GO" id="GO:0005634">
    <property type="term" value="C:nucleus"/>
    <property type="evidence" value="ECO:0007669"/>
    <property type="project" value="UniProtKB-SubCell"/>
</dbReference>
<name>A0A9W3B819_BIOGL</name>
<dbReference type="InterPro" id="IPR001356">
    <property type="entry name" value="HD"/>
</dbReference>
<feature type="region of interest" description="Disordered" evidence="8">
    <location>
        <begin position="268"/>
        <end position="293"/>
    </location>
</feature>
<feature type="domain" description="Homeobox" evidence="9">
    <location>
        <begin position="213"/>
        <end position="273"/>
    </location>
</feature>
<dbReference type="RefSeq" id="XP_055895597.1">
    <property type="nucleotide sequence ID" value="XM_056039622.1"/>
</dbReference>
<feature type="region of interest" description="Disordered" evidence="8">
    <location>
        <begin position="147"/>
        <end position="169"/>
    </location>
</feature>